<dbReference type="Proteomes" id="UP000824890">
    <property type="component" value="Unassembled WGS sequence"/>
</dbReference>
<name>A0ABQ8B2P6_BRANA</name>
<evidence type="ECO:0000313" key="1">
    <source>
        <dbReference type="EMBL" id="KAH0898762.1"/>
    </source>
</evidence>
<protein>
    <submittedName>
        <fullName evidence="1">Uncharacterized protein</fullName>
    </submittedName>
</protein>
<dbReference type="EMBL" id="JAGKQM010000012">
    <property type="protein sequence ID" value="KAH0898762.1"/>
    <property type="molecule type" value="Genomic_DNA"/>
</dbReference>
<comment type="caution">
    <text evidence="1">The sequence shown here is derived from an EMBL/GenBank/DDBJ whole genome shotgun (WGS) entry which is preliminary data.</text>
</comment>
<proteinExistence type="predicted"/>
<feature type="non-terminal residue" evidence="1">
    <location>
        <position position="1"/>
    </location>
</feature>
<reference evidence="1 2" key="1">
    <citation type="submission" date="2021-05" db="EMBL/GenBank/DDBJ databases">
        <title>Genome Assembly of Synthetic Allotetraploid Brassica napus Reveals Homoeologous Exchanges between Subgenomes.</title>
        <authorList>
            <person name="Davis J.T."/>
        </authorList>
    </citation>
    <scope>NUCLEOTIDE SEQUENCE [LARGE SCALE GENOMIC DNA]</scope>
    <source>
        <strain evidence="2">cv. Da-Ae</strain>
        <tissue evidence="1">Seedling</tissue>
    </source>
</reference>
<evidence type="ECO:0000313" key="2">
    <source>
        <dbReference type="Proteomes" id="UP000824890"/>
    </source>
</evidence>
<gene>
    <name evidence="1" type="ORF">HID58_048330</name>
</gene>
<accession>A0ABQ8B2P6</accession>
<keyword evidence="2" id="KW-1185">Reference proteome</keyword>
<sequence length="437" mass="51191">GSMFFNSGDLGYQGIKETVDLGFDGSQEGFVIHQIEGFGEYPKRRQIYDCEIGVDLDVVWSIEKVYRTLERGDMEELYHSMRLEGSDLWSKEVKEKGCRYCMVGRRILLRKVLLWVQRILLHQWFTEITSYQFGGSLRIFMIDLKIFVYDMEELLLRIYWKSEKYKKAAVLSTSLFSLVNMSQGQLVGKVGSKNGPENNIKFLILITLLMKWLVSCFSLLLGGNLGSACVSRWKSYRHVIFFIFGDWCNGLKYMRQMRGSGIVAMEWRVAVQRHDGVEVRRNWMVTWLVIKAITVQRWHKRFGVIGVITLLYVVSRCNMDQVIMWNVFILVRLVGEDSLHEECKAFNVLFGLLERALMILYNIKDSCYGIEIVLFLKSSFRLWVYWDWRLRELNGKIGIFLSMLIVLRVKYSLCSQYFYLMHLMCMGKVADIENING</sequence>
<organism evidence="1 2">
    <name type="scientific">Brassica napus</name>
    <name type="common">Rape</name>
    <dbReference type="NCBI Taxonomy" id="3708"/>
    <lineage>
        <taxon>Eukaryota</taxon>
        <taxon>Viridiplantae</taxon>
        <taxon>Streptophyta</taxon>
        <taxon>Embryophyta</taxon>
        <taxon>Tracheophyta</taxon>
        <taxon>Spermatophyta</taxon>
        <taxon>Magnoliopsida</taxon>
        <taxon>eudicotyledons</taxon>
        <taxon>Gunneridae</taxon>
        <taxon>Pentapetalae</taxon>
        <taxon>rosids</taxon>
        <taxon>malvids</taxon>
        <taxon>Brassicales</taxon>
        <taxon>Brassicaceae</taxon>
        <taxon>Brassiceae</taxon>
        <taxon>Brassica</taxon>
    </lineage>
</organism>